<organism evidence="1 2">
    <name type="scientific">Tanacetum coccineum</name>
    <dbReference type="NCBI Taxonomy" id="301880"/>
    <lineage>
        <taxon>Eukaryota</taxon>
        <taxon>Viridiplantae</taxon>
        <taxon>Streptophyta</taxon>
        <taxon>Embryophyta</taxon>
        <taxon>Tracheophyta</taxon>
        <taxon>Spermatophyta</taxon>
        <taxon>Magnoliopsida</taxon>
        <taxon>eudicotyledons</taxon>
        <taxon>Gunneridae</taxon>
        <taxon>Pentapetalae</taxon>
        <taxon>asterids</taxon>
        <taxon>campanulids</taxon>
        <taxon>Asterales</taxon>
        <taxon>Asteraceae</taxon>
        <taxon>Asteroideae</taxon>
        <taxon>Anthemideae</taxon>
        <taxon>Anthemidinae</taxon>
        <taxon>Tanacetum</taxon>
    </lineage>
</organism>
<dbReference type="EMBL" id="BQNB010011789">
    <property type="protein sequence ID" value="GJS95175.1"/>
    <property type="molecule type" value="Genomic_DNA"/>
</dbReference>
<reference evidence="1" key="1">
    <citation type="journal article" date="2022" name="Int. J. Mol. Sci.">
        <title>Draft Genome of Tanacetum Coccineum: Genomic Comparison of Closely Related Tanacetum-Family Plants.</title>
        <authorList>
            <person name="Yamashiro T."/>
            <person name="Shiraishi A."/>
            <person name="Nakayama K."/>
            <person name="Satake H."/>
        </authorList>
    </citation>
    <scope>NUCLEOTIDE SEQUENCE</scope>
</reference>
<evidence type="ECO:0000313" key="2">
    <source>
        <dbReference type="Proteomes" id="UP001151760"/>
    </source>
</evidence>
<dbReference type="Proteomes" id="UP001151760">
    <property type="component" value="Unassembled WGS sequence"/>
</dbReference>
<evidence type="ECO:0000313" key="1">
    <source>
        <dbReference type="EMBL" id="GJS95175.1"/>
    </source>
</evidence>
<accession>A0ABQ4ZXY8</accession>
<comment type="caution">
    <text evidence="1">The sequence shown here is derived from an EMBL/GenBank/DDBJ whole genome shotgun (WGS) entry which is preliminary data.</text>
</comment>
<sequence>MDGLMWLRGGGSLESLSQSGSAVCINNWGFWISGFVGDDGIQCFVEGWLIKGSCRWVSGCSSDNDLLSQLRSGYKNAYASGFELAVRDGESWYSGGVRGMDLDWGRWGGRGESVKKQPPSLRPIKLWNGEYLYRVH</sequence>
<gene>
    <name evidence="1" type="ORF">Tco_0802143</name>
</gene>
<reference evidence="1" key="2">
    <citation type="submission" date="2022-01" db="EMBL/GenBank/DDBJ databases">
        <authorList>
            <person name="Yamashiro T."/>
            <person name="Shiraishi A."/>
            <person name="Satake H."/>
            <person name="Nakayama K."/>
        </authorList>
    </citation>
    <scope>NUCLEOTIDE SEQUENCE</scope>
</reference>
<proteinExistence type="predicted"/>
<keyword evidence="2" id="KW-1185">Reference proteome</keyword>
<protein>
    <submittedName>
        <fullName evidence="1">Uncharacterized protein</fullName>
    </submittedName>
</protein>
<name>A0ABQ4ZXY8_9ASTR</name>